<evidence type="ECO:0000256" key="2">
    <source>
        <dbReference type="SAM" id="MobiDB-lite"/>
    </source>
</evidence>
<dbReference type="Gene3D" id="3.90.260.10">
    <property type="entry name" value="Transglutaminase-like"/>
    <property type="match status" value="1"/>
</dbReference>
<protein>
    <recommendedName>
        <fullName evidence="3">Transglutaminase N-terminal domain-containing protein</fullName>
    </recommendedName>
</protein>
<dbReference type="InterPro" id="IPR038765">
    <property type="entry name" value="Papain-like_cys_pep_sf"/>
</dbReference>
<feature type="region of interest" description="Disordered" evidence="2">
    <location>
        <begin position="232"/>
        <end position="320"/>
    </location>
</feature>
<dbReference type="PANTHER" id="PTHR11590:SF44">
    <property type="entry name" value="PROTEIN 4.2"/>
    <property type="match status" value="1"/>
</dbReference>
<reference evidence="4" key="1">
    <citation type="journal article" date="2023" name="DNA Res.">
        <title>Chromosome-level genome assembly of Phrynocephalus forsythii using third-generation DNA sequencing and Hi-C analysis.</title>
        <authorList>
            <person name="Qi Y."/>
            <person name="Zhao W."/>
            <person name="Zhao Y."/>
            <person name="Niu C."/>
            <person name="Cao S."/>
            <person name="Zhang Y."/>
        </authorList>
    </citation>
    <scope>NUCLEOTIDE SEQUENCE</scope>
    <source>
        <tissue evidence="4">Muscle</tissue>
    </source>
</reference>
<dbReference type="GO" id="GO:0003810">
    <property type="term" value="F:protein-glutamine gamma-glutamyltransferase activity"/>
    <property type="evidence" value="ECO:0007669"/>
    <property type="project" value="TreeGrafter"/>
</dbReference>
<dbReference type="AlphaFoldDB" id="A0A9Q0XWT2"/>
<keyword evidence="5" id="KW-1185">Reference proteome</keyword>
<dbReference type="InterPro" id="IPR013783">
    <property type="entry name" value="Ig-like_fold"/>
</dbReference>
<comment type="similarity">
    <text evidence="1">Belongs to the transglutaminase superfamily. Transglutaminase family.</text>
</comment>
<dbReference type="InterPro" id="IPR036985">
    <property type="entry name" value="Transglutaminase-like_sf"/>
</dbReference>
<dbReference type="SUPFAM" id="SSF81296">
    <property type="entry name" value="E set domains"/>
    <property type="match status" value="1"/>
</dbReference>
<dbReference type="InterPro" id="IPR014756">
    <property type="entry name" value="Ig_E-set"/>
</dbReference>
<evidence type="ECO:0000313" key="4">
    <source>
        <dbReference type="EMBL" id="KAJ7332319.1"/>
    </source>
</evidence>
<evidence type="ECO:0000256" key="1">
    <source>
        <dbReference type="ARBA" id="ARBA00005968"/>
    </source>
</evidence>
<gene>
    <name evidence="4" type="ORF">JRQ81_014499</name>
</gene>
<dbReference type="InterPro" id="IPR001102">
    <property type="entry name" value="Transglutaminase_N"/>
</dbReference>
<dbReference type="EMBL" id="JAPFRF010000005">
    <property type="protein sequence ID" value="KAJ7332319.1"/>
    <property type="molecule type" value="Genomic_DNA"/>
</dbReference>
<proteinExistence type="inferred from homology"/>
<evidence type="ECO:0000313" key="5">
    <source>
        <dbReference type="Proteomes" id="UP001142489"/>
    </source>
</evidence>
<feature type="domain" description="Transglutaminase N-terminal" evidence="3">
    <location>
        <begin position="9"/>
        <end position="123"/>
    </location>
</feature>
<accession>A0A9Q0XWT2</accession>
<organism evidence="4 5">
    <name type="scientific">Phrynocephalus forsythii</name>
    <dbReference type="NCBI Taxonomy" id="171643"/>
    <lineage>
        <taxon>Eukaryota</taxon>
        <taxon>Metazoa</taxon>
        <taxon>Chordata</taxon>
        <taxon>Craniata</taxon>
        <taxon>Vertebrata</taxon>
        <taxon>Euteleostomi</taxon>
        <taxon>Lepidosauria</taxon>
        <taxon>Squamata</taxon>
        <taxon>Bifurcata</taxon>
        <taxon>Unidentata</taxon>
        <taxon>Episquamata</taxon>
        <taxon>Toxicofera</taxon>
        <taxon>Iguania</taxon>
        <taxon>Acrodonta</taxon>
        <taxon>Agamidae</taxon>
        <taxon>Agaminae</taxon>
        <taxon>Phrynocephalus</taxon>
    </lineage>
</organism>
<sequence length="320" mass="34386">MGQALPTVKRCDFQAAKNNQAHHTAAISTQRLMVRRGQPFALTLHFCAPLPGGGSLRELRRTSLVAQTGQRPSQAKGTLVQIPISRLGSRTGWEAALEARDALSWSLVVTPPPDATIGHYALLWRHVATTGQATQHPLGSFTLLFNPWCRGDSVFLPNEAQRQEYVLNQDGTIYWGLEEAPQEQPWDFGQLSEATVDLSLVLLEMASLLGSWERGSPLSACRLLHALLSSEAHGRRSPPGEAALDRGAQGRGAPFPVARQRPPPAPVAGHPTLARPLRAGLGDCGGRVLSSEEPGRPDAGGHLLLGSPRGGRQPVRARAL</sequence>
<dbReference type="Gene3D" id="2.60.40.10">
    <property type="entry name" value="Immunoglobulins"/>
    <property type="match status" value="1"/>
</dbReference>
<dbReference type="Proteomes" id="UP001142489">
    <property type="component" value="Unassembled WGS sequence"/>
</dbReference>
<comment type="caution">
    <text evidence="4">The sequence shown here is derived from an EMBL/GenBank/DDBJ whole genome shotgun (WGS) entry which is preliminary data.</text>
</comment>
<dbReference type="OrthoDB" id="437511at2759"/>
<dbReference type="InterPro" id="IPR050779">
    <property type="entry name" value="Transglutaminase"/>
</dbReference>
<dbReference type="SUPFAM" id="SSF54001">
    <property type="entry name" value="Cysteine proteinases"/>
    <property type="match status" value="1"/>
</dbReference>
<dbReference type="Pfam" id="PF00868">
    <property type="entry name" value="Transglut_N"/>
    <property type="match status" value="1"/>
</dbReference>
<dbReference type="PANTHER" id="PTHR11590">
    <property type="entry name" value="PROTEIN-GLUTAMINE GAMMA-GLUTAMYLTRANSFERASE"/>
    <property type="match status" value="1"/>
</dbReference>
<evidence type="ECO:0000259" key="3">
    <source>
        <dbReference type="Pfam" id="PF00868"/>
    </source>
</evidence>
<name>A0A9Q0XWT2_9SAUR</name>